<accession>A0AAE7CDQ1</accession>
<keyword evidence="3" id="KW-1185">Reference proteome</keyword>
<dbReference type="Gene3D" id="1.10.260.40">
    <property type="entry name" value="lambda repressor-like DNA-binding domains"/>
    <property type="match status" value="1"/>
</dbReference>
<sequence length="139" mass="15051">MTSPLALRKAKARAKLLAREDRLLKADLVRMRQEAGLTQAMVGELMGTSQQAVNKIERYDSDPKLSTLRRYANAVGALVEHRATPDVGQSLSAASATRWENLSGVTSATFATELVVRSVTMAGWMGSKSAHLRVPTRAA</sequence>
<dbReference type="InterPro" id="IPR001387">
    <property type="entry name" value="Cro/C1-type_HTH"/>
</dbReference>
<dbReference type="SUPFAM" id="SSF47413">
    <property type="entry name" value="lambda repressor-like DNA-binding domains"/>
    <property type="match status" value="1"/>
</dbReference>
<dbReference type="InterPro" id="IPR010982">
    <property type="entry name" value="Lambda_DNA-bd_dom_sf"/>
</dbReference>
<dbReference type="Pfam" id="PF01381">
    <property type="entry name" value="HTH_3"/>
    <property type="match status" value="1"/>
</dbReference>
<gene>
    <name evidence="2" type="ORF">GW570_14800</name>
</gene>
<keyword evidence="2" id="KW-0614">Plasmid</keyword>
<dbReference type="Proteomes" id="UP000503164">
    <property type="component" value="Plasmid pCM2_1101"/>
</dbReference>
<feature type="domain" description="HTH cro/C1-type" evidence="1">
    <location>
        <begin position="28"/>
        <end position="82"/>
    </location>
</feature>
<organism evidence="2 3">
    <name type="scientific">Clavibacter capsici</name>
    <dbReference type="NCBI Taxonomy" id="1874630"/>
    <lineage>
        <taxon>Bacteria</taxon>
        <taxon>Bacillati</taxon>
        <taxon>Actinomycetota</taxon>
        <taxon>Actinomycetes</taxon>
        <taxon>Micrococcales</taxon>
        <taxon>Microbacteriaceae</taxon>
        <taxon>Clavibacter</taxon>
    </lineage>
</organism>
<geneLocation type="plasmid" evidence="2 3">
    <name>pCM2_1101</name>
</geneLocation>
<dbReference type="EMBL" id="CP048050">
    <property type="protein sequence ID" value="QIS46526.1"/>
    <property type="molecule type" value="Genomic_DNA"/>
</dbReference>
<dbReference type="CDD" id="cd00093">
    <property type="entry name" value="HTH_XRE"/>
    <property type="match status" value="1"/>
</dbReference>
<reference evidence="2 3" key="1">
    <citation type="journal article" date="2020" name="Mol. Plant Pathol.">
        <title>Plasmid composition and the chpG gene determine the virulence level of Clavibacter capsici natural isolates in pepper.</title>
        <authorList>
            <person name="Hwang I.S."/>
            <person name="Lee H.M."/>
            <person name="Oh E.J."/>
            <person name="Lee S."/>
            <person name="Heu S."/>
            <person name="Oh C.S."/>
        </authorList>
    </citation>
    <scope>NUCLEOTIDE SEQUENCE [LARGE SCALE GENOMIC DNA]</scope>
    <source>
        <strain evidence="2 3">1101</strain>
    </source>
</reference>
<protein>
    <submittedName>
        <fullName evidence="2">Helix-turn-helix domain-containing protein</fullName>
    </submittedName>
</protein>
<evidence type="ECO:0000313" key="3">
    <source>
        <dbReference type="Proteomes" id="UP000503164"/>
    </source>
</evidence>
<evidence type="ECO:0000259" key="1">
    <source>
        <dbReference type="PROSITE" id="PS50943"/>
    </source>
</evidence>
<proteinExistence type="predicted"/>
<name>A0AAE7CDQ1_9MICO</name>
<dbReference type="AlphaFoldDB" id="A0AAE7CDQ1"/>
<dbReference type="PROSITE" id="PS50943">
    <property type="entry name" value="HTH_CROC1"/>
    <property type="match status" value="1"/>
</dbReference>
<evidence type="ECO:0000313" key="2">
    <source>
        <dbReference type="EMBL" id="QIS46526.1"/>
    </source>
</evidence>
<dbReference type="SMART" id="SM00530">
    <property type="entry name" value="HTH_XRE"/>
    <property type="match status" value="1"/>
</dbReference>
<dbReference type="GO" id="GO:0003677">
    <property type="term" value="F:DNA binding"/>
    <property type="evidence" value="ECO:0007669"/>
    <property type="project" value="InterPro"/>
</dbReference>